<accession>A0A9E8S0K1</accession>
<evidence type="ECO:0000313" key="3">
    <source>
        <dbReference type="Proteomes" id="UP001164726"/>
    </source>
</evidence>
<dbReference type="KEGG" id="fhl:OE105_00515"/>
<organism evidence="2 3">
    <name type="scientific">Fervidibacillus halotolerans</name>
    <dbReference type="NCBI Taxonomy" id="2980027"/>
    <lineage>
        <taxon>Bacteria</taxon>
        <taxon>Bacillati</taxon>
        <taxon>Bacillota</taxon>
        <taxon>Bacilli</taxon>
        <taxon>Bacillales</taxon>
        <taxon>Bacillaceae</taxon>
        <taxon>Fervidibacillus</taxon>
    </lineage>
</organism>
<dbReference type="GO" id="GO:0046983">
    <property type="term" value="F:protein dimerization activity"/>
    <property type="evidence" value="ECO:0007669"/>
    <property type="project" value="InterPro"/>
</dbReference>
<evidence type="ECO:0000259" key="1">
    <source>
        <dbReference type="PROSITE" id="PS51500"/>
    </source>
</evidence>
<dbReference type="EMBL" id="CP106877">
    <property type="protein sequence ID" value="WAA12662.1"/>
    <property type="molecule type" value="Genomic_DNA"/>
</dbReference>
<dbReference type="Proteomes" id="UP001164726">
    <property type="component" value="Chromosome"/>
</dbReference>
<reference evidence="2" key="1">
    <citation type="submission" date="2022-09" db="EMBL/GenBank/DDBJ databases">
        <title>Complete Genomes of Fervidibacillus albus and Fervidibacillus halotolerans isolated from tidal flat sediments.</title>
        <authorList>
            <person name="Kwon K.K."/>
            <person name="Yang S.-H."/>
            <person name="Park M.J."/>
            <person name="Oh H.-M."/>
        </authorList>
    </citation>
    <scope>NUCLEOTIDE SEQUENCE</scope>
    <source>
        <strain evidence="2">MEBiC13594</strain>
    </source>
</reference>
<protein>
    <submittedName>
        <fullName evidence="2">Anti-repressor SinI family protein</fullName>
    </submittedName>
</protein>
<dbReference type="AlphaFoldDB" id="A0A9E8S0K1"/>
<dbReference type="Pfam" id="PF08671">
    <property type="entry name" value="SinI"/>
    <property type="match status" value="1"/>
</dbReference>
<dbReference type="InterPro" id="IPR010981">
    <property type="entry name" value="SinR/SinI_dimer_dom"/>
</dbReference>
<keyword evidence="3" id="KW-1185">Reference proteome</keyword>
<name>A0A9E8S0K1_9BACI</name>
<evidence type="ECO:0000313" key="2">
    <source>
        <dbReference type="EMBL" id="WAA12662.1"/>
    </source>
</evidence>
<proteinExistence type="predicted"/>
<dbReference type="RefSeq" id="WP_275420791.1">
    <property type="nucleotide sequence ID" value="NZ_CP106877.1"/>
</dbReference>
<gene>
    <name evidence="2" type="ORF">OE105_00515</name>
</gene>
<feature type="domain" description="Sin" evidence="1">
    <location>
        <begin position="13"/>
        <end position="51"/>
    </location>
</feature>
<sequence length="52" mass="6164">MKKSQMSQVVDVKKTEVVKKYLDPEWVELIKEAKRYGIPINEIRNFLRKGSL</sequence>
<dbReference type="GO" id="GO:0006355">
    <property type="term" value="P:regulation of DNA-templated transcription"/>
    <property type="evidence" value="ECO:0007669"/>
    <property type="project" value="InterPro"/>
</dbReference>
<dbReference type="PROSITE" id="PS51500">
    <property type="entry name" value="SIN"/>
    <property type="match status" value="1"/>
</dbReference>
<dbReference type="SUPFAM" id="SSF47406">
    <property type="entry name" value="SinR repressor dimerisation domain-like"/>
    <property type="match status" value="1"/>
</dbReference>
<dbReference type="InterPro" id="IPR036281">
    <property type="entry name" value="SinR/SinI_dimer_dom_sf"/>
</dbReference>